<keyword evidence="2" id="KW-1133">Transmembrane helix</keyword>
<keyword evidence="2" id="KW-0812">Transmembrane</keyword>
<name>A0A512B8A9_9BACT</name>
<accession>A0A512B8A9</accession>
<feature type="compositionally biased region" description="Basic and acidic residues" evidence="1">
    <location>
        <begin position="222"/>
        <end position="238"/>
    </location>
</feature>
<gene>
    <name evidence="3" type="ORF">SAE01_06870</name>
</gene>
<sequence>MATKQHYPFPLGELLHLLKTNGYDVSIEHILHLQSIFLTSSVQKIQSGELKFILAPLLAKNEEEQANIYRLVDDYIVAKTRETETAAVSLWKKLFSRKYLLRVKFATLTLVVITAIIFYFVQSADKQKKEITLPDKTDTKKPGNLADTLPKDNRADVLPDKPTTPVSKETPIEFKHEIIYEQPITLQRRNINLQISGLLGILIAAVLYHIIFYEQRKLMEREERKKEVETPDRNDDRWASSNYDDEDERLVKELEPANLSFPPKNYLIQRTREFRRIKTALKKPVMIEGRALNIPKSIYSSTRKAGFLSLLYDEHIEERQFVVFIEGKKEGHLTQLFDYLIHFLQAEKVLIRKFYFTNDIKTLSDDTGKWQSLHELSIQSNGTHLLILGSGRSLFTDEFELKTNVLGLLTSWPQKYIITPTPLKDWSYMEDQLNQHEFQIIPAEIEAIELLTTAMLELSFVPRKKIVRKIRALYSTAKFDFYSSDEIRNYLDDNVLFQFVCSLAVYPKLDWNLTLALLAAFGETWPQERKGEIFHYNALLKIARIPWLQDTKLEQSLRLQLLNCLEPDNEVLARDTIMNLLKDIQAEVPKQSLAYTELDVQLTLNRFFLFAHDEWKYKTFSYTKKMISGYWENLKEWALKERVEKQLSGIMPPNAVGKPQTINEYMLEEREIEVQHLKVSKAYVLLLPSLLLYILFSIFKPHAVYDLELERVTFQVVIQKNPLCQKQFDHLEINSDQVTSVPLQKNAASENINIEDVDPESPITLKLIDKDNNPYNLEIPANYHVVTLKLDCN</sequence>
<evidence type="ECO:0000313" key="4">
    <source>
        <dbReference type="Proteomes" id="UP000321513"/>
    </source>
</evidence>
<feature type="transmembrane region" description="Helical" evidence="2">
    <location>
        <begin position="99"/>
        <end position="121"/>
    </location>
</feature>
<comment type="caution">
    <text evidence="3">The sequence shown here is derived from an EMBL/GenBank/DDBJ whole genome shotgun (WGS) entry which is preliminary data.</text>
</comment>
<feature type="region of interest" description="Disordered" evidence="1">
    <location>
        <begin position="133"/>
        <end position="166"/>
    </location>
</feature>
<dbReference type="Proteomes" id="UP000321513">
    <property type="component" value="Unassembled WGS sequence"/>
</dbReference>
<evidence type="ECO:0000313" key="3">
    <source>
        <dbReference type="EMBL" id="GEO08191.1"/>
    </source>
</evidence>
<keyword evidence="4" id="KW-1185">Reference proteome</keyword>
<feature type="region of interest" description="Disordered" evidence="1">
    <location>
        <begin position="222"/>
        <end position="241"/>
    </location>
</feature>
<evidence type="ECO:0000256" key="1">
    <source>
        <dbReference type="SAM" id="MobiDB-lite"/>
    </source>
</evidence>
<keyword evidence="2" id="KW-0472">Membrane</keyword>
<feature type="transmembrane region" description="Helical" evidence="2">
    <location>
        <begin position="191"/>
        <end position="211"/>
    </location>
</feature>
<dbReference type="AlphaFoldDB" id="A0A512B8A9"/>
<dbReference type="RefSeq" id="WP_147202271.1">
    <property type="nucleotide sequence ID" value="NZ_BJYT01000002.1"/>
</dbReference>
<proteinExistence type="predicted"/>
<dbReference type="OrthoDB" id="615928at2"/>
<organism evidence="3 4">
    <name type="scientific">Segetibacter aerophilus</name>
    <dbReference type="NCBI Taxonomy" id="670293"/>
    <lineage>
        <taxon>Bacteria</taxon>
        <taxon>Pseudomonadati</taxon>
        <taxon>Bacteroidota</taxon>
        <taxon>Chitinophagia</taxon>
        <taxon>Chitinophagales</taxon>
        <taxon>Chitinophagaceae</taxon>
        <taxon>Segetibacter</taxon>
    </lineage>
</organism>
<dbReference type="EMBL" id="BJYT01000002">
    <property type="protein sequence ID" value="GEO08191.1"/>
    <property type="molecule type" value="Genomic_DNA"/>
</dbReference>
<feature type="compositionally biased region" description="Basic and acidic residues" evidence="1">
    <location>
        <begin position="149"/>
        <end position="159"/>
    </location>
</feature>
<protein>
    <submittedName>
        <fullName evidence="3">Uncharacterized protein</fullName>
    </submittedName>
</protein>
<reference evidence="3 4" key="1">
    <citation type="submission" date="2019-07" db="EMBL/GenBank/DDBJ databases">
        <title>Whole genome shotgun sequence of Segetibacter aerophilus NBRC 106135.</title>
        <authorList>
            <person name="Hosoyama A."/>
            <person name="Uohara A."/>
            <person name="Ohji S."/>
            <person name="Ichikawa N."/>
        </authorList>
    </citation>
    <scope>NUCLEOTIDE SEQUENCE [LARGE SCALE GENOMIC DNA]</scope>
    <source>
        <strain evidence="3 4">NBRC 106135</strain>
    </source>
</reference>
<evidence type="ECO:0000256" key="2">
    <source>
        <dbReference type="SAM" id="Phobius"/>
    </source>
</evidence>